<organism evidence="2 3">
    <name type="scientific">Dendrothele bispora (strain CBS 962.96)</name>
    <dbReference type="NCBI Taxonomy" id="1314807"/>
    <lineage>
        <taxon>Eukaryota</taxon>
        <taxon>Fungi</taxon>
        <taxon>Dikarya</taxon>
        <taxon>Basidiomycota</taxon>
        <taxon>Agaricomycotina</taxon>
        <taxon>Agaricomycetes</taxon>
        <taxon>Agaricomycetidae</taxon>
        <taxon>Agaricales</taxon>
        <taxon>Agaricales incertae sedis</taxon>
        <taxon>Dendrothele</taxon>
    </lineage>
</organism>
<dbReference type="EMBL" id="ML179749">
    <property type="protein sequence ID" value="THU82211.1"/>
    <property type="molecule type" value="Genomic_DNA"/>
</dbReference>
<dbReference type="AlphaFoldDB" id="A0A4S8L1R0"/>
<protein>
    <submittedName>
        <fullName evidence="2">Uncharacterized protein</fullName>
    </submittedName>
</protein>
<accession>A0A4S8L1R0</accession>
<feature type="compositionally biased region" description="Basic and acidic residues" evidence="1">
    <location>
        <begin position="69"/>
        <end position="85"/>
    </location>
</feature>
<evidence type="ECO:0000313" key="2">
    <source>
        <dbReference type="EMBL" id="THU82211.1"/>
    </source>
</evidence>
<proteinExistence type="predicted"/>
<feature type="region of interest" description="Disordered" evidence="1">
    <location>
        <begin position="39"/>
        <end position="105"/>
    </location>
</feature>
<feature type="region of interest" description="Disordered" evidence="1">
    <location>
        <begin position="146"/>
        <end position="170"/>
    </location>
</feature>
<feature type="compositionally biased region" description="Basic residues" evidence="1">
    <location>
        <begin position="39"/>
        <end position="63"/>
    </location>
</feature>
<feature type="region of interest" description="Disordered" evidence="1">
    <location>
        <begin position="185"/>
        <end position="212"/>
    </location>
</feature>
<dbReference type="Proteomes" id="UP000297245">
    <property type="component" value="Unassembled WGS sequence"/>
</dbReference>
<evidence type="ECO:0000256" key="1">
    <source>
        <dbReference type="SAM" id="MobiDB-lite"/>
    </source>
</evidence>
<reference evidence="2 3" key="1">
    <citation type="journal article" date="2019" name="Nat. Ecol. Evol.">
        <title>Megaphylogeny resolves global patterns of mushroom evolution.</title>
        <authorList>
            <person name="Varga T."/>
            <person name="Krizsan K."/>
            <person name="Foldi C."/>
            <person name="Dima B."/>
            <person name="Sanchez-Garcia M."/>
            <person name="Sanchez-Ramirez S."/>
            <person name="Szollosi G.J."/>
            <person name="Szarkandi J.G."/>
            <person name="Papp V."/>
            <person name="Albert L."/>
            <person name="Andreopoulos W."/>
            <person name="Angelini C."/>
            <person name="Antonin V."/>
            <person name="Barry K.W."/>
            <person name="Bougher N.L."/>
            <person name="Buchanan P."/>
            <person name="Buyck B."/>
            <person name="Bense V."/>
            <person name="Catcheside P."/>
            <person name="Chovatia M."/>
            <person name="Cooper J."/>
            <person name="Damon W."/>
            <person name="Desjardin D."/>
            <person name="Finy P."/>
            <person name="Geml J."/>
            <person name="Haridas S."/>
            <person name="Hughes K."/>
            <person name="Justo A."/>
            <person name="Karasinski D."/>
            <person name="Kautmanova I."/>
            <person name="Kiss B."/>
            <person name="Kocsube S."/>
            <person name="Kotiranta H."/>
            <person name="LaButti K.M."/>
            <person name="Lechner B.E."/>
            <person name="Liimatainen K."/>
            <person name="Lipzen A."/>
            <person name="Lukacs Z."/>
            <person name="Mihaltcheva S."/>
            <person name="Morgado L.N."/>
            <person name="Niskanen T."/>
            <person name="Noordeloos M.E."/>
            <person name="Ohm R.A."/>
            <person name="Ortiz-Santana B."/>
            <person name="Ovrebo C."/>
            <person name="Racz N."/>
            <person name="Riley R."/>
            <person name="Savchenko A."/>
            <person name="Shiryaev A."/>
            <person name="Soop K."/>
            <person name="Spirin V."/>
            <person name="Szebenyi C."/>
            <person name="Tomsovsky M."/>
            <person name="Tulloss R.E."/>
            <person name="Uehling J."/>
            <person name="Grigoriev I.V."/>
            <person name="Vagvolgyi C."/>
            <person name="Papp T."/>
            <person name="Martin F.M."/>
            <person name="Miettinen O."/>
            <person name="Hibbett D.S."/>
            <person name="Nagy L.G."/>
        </authorList>
    </citation>
    <scope>NUCLEOTIDE SEQUENCE [LARGE SCALE GENOMIC DNA]</scope>
    <source>
        <strain evidence="2 3">CBS 962.96</strain>
    </source>
</reference>
<gene>
    <name evidence="2" type="ORF">K435DRAFT_808471</name>
</gene>
<sequence length="212" mass="24569">MRREKEKDACVLCVDKRKWKKQWEEKSKIEQRYNEWIGKHYRPKKRKQKRRKRNREIRKRKQKQNTNVKTKESKESDRKKTQFKREKAHKSNTACIKTGKAQVEKNRKAKNNMCTLGEVAYSALLDRALDIDIENHAVVEGTSVGGSAAAVDSGSGEPLDPRRVGKMVDFSSPSMDEVYVKVIGERERRREGNGQLGIQPNDLDGNRDKEGK</sequence>
<name>A0A4S8L1R0_DENBC</name>
<keyword evidence="3" id="KW-1185">Reference proteome</keyword>
<evidence type="ECO:0000313" key="3">
    <source>
        <dbReference type="Proteomes" id="UP000297245"/>
    </source>
</evidence>
<feature type="compositionally biased region" description="Low complexity" evidence="1">
    <location>
        <begin position="146"/>
        <end position="156"/>
    </location>
</feature>